<protein>
    <submittedName>
        <fullName evidence="1">Uncharacterized protein</fullName>
    </submittedName>
</protein>
<dbReference type="EMBL" id="AEAG01002813">
    <property type="protein sequence ID" value="EGH26764.1"/>
    <property type="molecule type" value="Genomic_DNA"/>
</dbReference>
<organism evidence="1 2">
    <name type="scientific">Pseudomonas amygdali pv. mori str. 301020</name>
    <dbReference type="NCBI Taxonomy" id="629261"/>
    <lineage>
        <taxon>Bacteria</taxon>
        <taxon>Pseudomonadati</taxon>
        <taxon>Pseudomonadota</taxon>
        <taxon>Gammaproteobacteria</taxon>
        <taxon>Pseudomonadales</taxon>
        <taxon>Pseudomonadaceae</taxon>
        <taxon>Pseudomonas</taxon>
        <taxon>Pseudomonas amygdali</taxon>
    </lineage>
</organism>
<gene>
    <name evidence="1" type="ORF">PSYMO_36967</name>
</gene>
<evidence type="ECO:0000313" key="1">
    <source>
        <dbReference type="EMBL" id="EGH26764.1"/>
    </source>
</evidence>
<evidence type="ECO:0000313" key="2">
    <source>
        <dbReference type="Proteomes" id="UP000003465"/>
    </source>
</evidence>
<accession>A0A656GME8</accession>
<name>A0A656GME8_PSEA0</name>
<feature type="non-terminal residue" evidence="1">
    <location>
        <position position="1"/>
    </location>
</feature>
<sequence>KGSRGLRNGCKFGDATFAEVKETGENGVTRLEAGDGFAYR</sequence>
<feature type="non-terminal residue" evidence="1">
    <location>
        <position position="40"/>
    </location>
</feature>
<dbReference type="AlphaFoldDB" id="A0A656GME8"/>
<dbReference type="Proteomes" id="UP000003465">
    <property type="component" value="Unassembled WGS sequence"/>
</dbReference>
<reference evidence="1 2" key="1">
    <citation type="journal article" date="2011" name="PLoS Pathog.">
        <title>Dynamic evolution of pathogenicity revealed by sequencing and comparative genomics of 19 Pseudomonas syringae isolates.</title>
        <authorList>
            <person name="Baltrus D.A."/>
            <person name="Nishimura M.T."/>
            <person name="Romanchuk A."/>
            <person name="Chang J.H."/>
            <person name="Mukhtar M.S."/>
            <person name="Cherkis K."/>
            <person name="Roach J."/>
            <person name="Grant S.R."/>
            <person name="Jones C.D."/>
            <person name="Dangl J.L."/>
        </authorList>
    </citation>
    <scope>NUCLEOTIDE SEQUENCE [LARGE SCALE GENOMIC DNA]</scope>
    <source>
        <strain evidence="1 2">301020</strain>
    </source>
</reference>
<comment type="caution">
    <text evidence="1">The sequence shown here is derived from an EMBL/GenBank/DDBJ whole genome shotgun (WGS) entry which is preliminary data.</text>
</comment>
<proteinExistence type="predicted"/>